<evidence type="ECO:0008006" key="4">
    <source>
        <dbReference type="Google" id="ProtNLM"/>
    </source>
</evidence>
<dbReference type="RefSeq" id="WP_345187312.1">
    <property type="nucleotide sequence ID" value="NZ_BAABGP010000017.1"/>
</dbReference>
<sequence>MSSEEIERKFEVPVPAGAGGAEKERLVQGATDREVDKLLDDLDPCK</sequence>
<organism evidence="2 3">
    <name type="scientific">Microbacterium panaciterrae</name>
    <dbReference type="NCBI Taxonomy" id="985759"/>
    <lineage>
        <taxon>Bacteria</taxon>
        <taxon>Bacillati</taxon>
        <taxon>Actinomycetota</taxon>
        <taxon>Actinomycetes</taxon>
        <taxon>Micrococcales</taxon>
        <taxon>Microbacteriaceae</taxon>
        <taxon>Microbacterium</taxon>
    </lineage>
</organism>
<proteinExistence type="predicted"/>
<evidence type="ECO:0000313" key="3">
    <source>
        <dbReference type="Proteomes" id="UP001500731"/>
    </source>
</evidence>
<name>A0ABP8PGK9_9MICO</name>
<feature type="compositionally biased region" description="Basic and acidic residues" evidence="1">
    <location>
        <begin position="1"/>
        <end position="11"/>
    </location>
</feature>
<reference evidence="3" key="1">
    <citation type="journal article" date="2019" name="Int. J. Syst. Evol. Microbiol.">
        <title>The Global Catalogue of Microorganisms (GCM) 10K type strain sequencing project: providing services to taxonomists for standard genome sequencing and annotation.</title>
        <authorList>
            <consortium name="The Broad Institute Genomics Platform"/>
            <consortium name="The Broad Institute Genome Sequencing Center for Infectious Disease"/>
            <person name="Wu L."/>
            <person name="Ma J."/>
        </authorList>
    </citation>
    <scope>NUCLEOTIDE SEQUENCE [LARGE SCALE GENOMIC DNA]</scope>
    <source>
        <strain evidence="3">JCM 17839</strain>
    </source>
</reference>
<evidence type="ECO:0000256" key="1">
    <source>
        <dbReference type="SAM" id="MobiDB-lite"/>
    </source>
</evidence>
<accession>A0ABP8PGK9</accession>
<dbReference type="Proteomes" id="UP001500731">
    <property type="component" value="Unassembled WGS sequence"/>
</dbReference>
<gene>
    <name evidence="2" type="ORF">GCM10023171_24330</name>
</gene>
<dbReference type="EMBL" id="BAABGP010000017">
    <property type="protein sequence ID" value="GAA4487132.1"/>
    <property type="molecule type" value="Genomic_DNA"/>
</dbReference>
<comment type="caution">
    <text evidence="2">The sequence shown here is derived from an EMBL/GenBank/DDBJ whole genome shotgun (WGS) entry which is preliminary data.</text>
</comment>
<feature type="region of interest" description="Disordered" evidence="1">
    <location>
        <begin position="1"/>
        <end position="29"/>
    </location>
</feature>
<keyword evidence="3" id="KW-1185">Reference proteome</keyword>
<evidence type="ECO:0000313" key="2">
    <source>
        <dbReference type="EMBL" id="GAA4487132.1"/>
    </source>
</evidence>
<protein>
    <recommendedName>
        <fullName evidence="4">DUF3072 domain-containing protein</fullName>
    </recommendedName>
</protein>